<dbReference type="PROSITE" id="PS50011">
    <property type="entry name" value="PROTEIN_KINASE_DOM"/>
    <property type="match status" value="1"/>
</dbReference>
<dbReference type="Pfam" id="PF00027">
    <property type="entry name" value="cNMP_binding"/>
    <property type="match status" value="3"/>
</dbReference>
<dbReference type="SMART" id="SM00220">
    <property type="entry name" value="S_TKc"/>
    <property type="match status" value="1"/>
</dbReference>
<gene>
    <name evidence="25" type="ORF">SteCoe_11782</name>
</gene>
<evidence type="ECO:0000256" key="16">
    <source>
        <dbReference type="ARBA" id="ARBA00024113"/>
    </source>
</evidence>
<feature type="domain" description="Protein kinase" evidence="22">
    <location>
        <begin position="577"/>
        <end position="833"/>
    </location>
</feature>
<dbReference type="EC" id="2.7.11.1" evidence="4"/>
<dbReference type="GO" id="GO:0005952">
    <property type="term" value="C:cAMP-dependent protein kinase complex"/>
    <property type="evidence" value="ECO:0007669"/>
    <property type="project" value="TreeGrafter"/>
</dbReference>
<feature type="domain" description="Cyclic nucleotide-binding" evidence="23">
    <location>
        <begin position="455"/>
        <end position="553"/>
    </location>
</feature>
<keyword evidence="15" id="KW-0142">cGMP-binding</keyword>
<comment type="catalytic activity">
    <reaction evidence="17">
        <text>L-threonyl-[protein] + ATP = O-phospho-L-threonyl-[protein] + ADP + H(+)</text>
        <dbReference type="Rhea" id="RHEA:46608"/>
        <dbReference type="Rhea" id="RHEA-COMP:11060"/>
        <dbReference type="Rhea" id="RHEA-COMP:11605"/>
        <dbReference type="ChEBI" id="CHEBI:15378"/>
        <dbReference type="ChEBI" id="CHEBI:30013"/>
        <dbReference type="ChEBI" id="CHEBI:30616"/>
        <dbReference type="ChEBI" id="CHEBI:61977"/>
        <dbReference type="ChEBI" id="CHEBI:456216"/>
        <dbReference type="EC" id="2.7.11.12"/>
    </reaction>
</comment>
<dbReference type="PANTHER" id="PTHR24353:SF37">
    <property type="entry name" value="CAMP-DEPENDENT PROTEIN KINASE CATALYTIC SUBUNIT PRKX"/>
    <property type="match status" value="1"/>
</dbReference>
<dbReference type="InterPro" id="IPR000595">
    <property type="entry name" value="cNMP-bd_dom"/>
</dbReference>
<evidence type="ECO:0000256" key="5">
    <source>
        <dbReference type="ARBA" id="ARBA00022490"/>
    </source>
</evidence>
<evidence type="ECO:0000256" key="20">
    <source>
        <dbReference type="ARBA" id="ARBA00048679"/>
    </source>
</evidence>
<evidence type="ECO:0000256" key="3">
    <source>
        <dbReference type="ARBA" id="ARBA00012428"/>
    </source>
</evidence>
<comment type="cofactor">
    <cofactor evidence="1">
        <name>Mg(2+)</name>
        <dbReference type="ChEBI" id="CHEBI:18420"/>
    </cofactor>
</comment>
<feature type="domain" description="AGC-kinase C-terminal" evidence="24">
    <location>
        <begin position="834"/>
        <end position="907"/>
    </location>
</feature>
<comment type="catalytic activity">
    <reaction evidence="19">
        <text>L-threonyl-[protein] + ATP = O-phospho-L-threonyl-[protein] + ADP + H(+)</text>
        <dbReference type="Rhea" id="RHEA:46608"/>
        <dbReference type="Rhea" id="RHEA-COMP:11060"/>
        <dbReference type="Rhea" id="RHEA-COMP:11605"/>
        <dbReference type="ChEBI" id="CHEBI:15378"/>
        <dbReference type="ChEBI" id="CHEBI:30013"/>
        <dbReference type="ChEBI" id="CHEBI:30616"/>
        <dbReference type="ChEBI" id="CHEBI:61977"/>
        <dbReference type="ChEBI" id="CHEBI:456216"/>
        <dbReference type="EC" id="2.7.11.1"/>
    </reaction>
</comment>
<dbReference type="Gene3D" id="2.60.120.10">
    <property type="entry name" value="Jelly Rolls"/>
    <property type="match status" value="4"/>
</dbReference>
<dbReference type="AlphaFoldDB" id="A0A1R2CCA8"/>
<evidence type="ECO:0000256" key="9">
    <source>
        <dbReference type="ARBA" id="ARBA00022679"/>
    </source>
</evidence>
<dbReference type="EC" id="2.7.11.12" evidence="3"/>
<keyword evidence="9" id="KW-0808">Transferase</keyword>
<comment type="similarity">
    <text evidence="2">Belongs to the protein kinase superfamily. AGC Ser/Thr protein kinase family. cGMP subfamily.</text>
</comment>
<dbReference type="InterPro" id="IPR000961">
    <property type="entry name" value="AGC-kinase_C"/>
</dbReference>
<evidence type="ECO:0000259" key="24">
    <source>
        <dbReference type="PROSITE" id="PS51285"/>
    </source>
</evidence>
<feature type="domain" description="Cyclic nucleotide-binding" evidence="23">
    <location>
        <begin position="211"/>
        <end position="311"/>
    </location>
</feature>
<dbReference type="PROSITE" id="PS00888">
    <property type="entry name" value="CNMP_BINDING_1"/>
    <property type="match status" value="1"/>
</dbReference>
<evidence type="ECO:0000313" key="25">
    <source>
        <dbReference type="EMBL" id="OMJ86633.1"/>
    </source>
</evidence>
<dbReference type="InterPro" id="IPR018488">
    <property type="entry name" value="cNMP-bd_CS"/>
</dbReference>
<evidence type="ECO:0000256" key="21">
    <source>
        <dbReference type="PROSITE-ProRule" id="PRU10141"/>
    </source>
</evidence>
<dbReference type="Gene3D" id="3.30.200.20">
    <property type="entry name" value="Phosphorylase Kinase, domain 1"/>
    <property type="match status" value="1"/>
</dbReference>
<evidence type="ECO:0000259" key="23">
    <source>
        <dbReference type="PROSITE" id="PS50042"/>
    </source>
</evidence>
<evidence type="ECO:0000259" key="22">
    <source>
        <dbReference type="PROSITE" id="PS50011"/>
    </source>
</evidence>
<dbReference type="PROSITE" id="PS00108">
    <property type="entry name" value="PROTEIN_KINASE_ST"/>
    <property type="match status" value="1"/>
</dbReference>
<dbReference type="InterPro" id="IPR011009">
    <property type="entry name" value="Kinase-like_dom_sf"/>
</dbReference>
<keyword evidence="6" id="KW-0723">Serine/threonine-protein kinase</keyword>
<feature type="domain" description="Cyclic nucleotide-binding" evidence="23">
    <location>
        <begin position="93"/>
        <end position="208"/>
    </location>
</feature>
<comment type="catalytic activity">
    <reaction evidence="18">
        <text>L-seryl-[protein] + ATP = O-phospho-L-seryl-[protein] + ADP + H(+)</text>
        <dbReference type="Rhea" id="RHEA:17989"/>
        <dbReference type="Rhea" id="RHEA-COMP:9863"/>
        <dbReference type="Rhea" id="RHEA-COMP:11604"/>
        <dbReference type="ChEBI" id="CHEBI:15378"/>
        <dbReference type="ChEBI" id="CHEBI:29999"/>
        <dbReference type="ChEBI" id="CHEBI:30616"/>
        <dbReference type="ChEBI" id="CHEBI:83421"/>
        <dbReference type="ChEBI" id="CHEBI:456216"/>
        <dbReference type="EC" id="2.7.11.12"/>
    </reaction>
</comment>
<dbReference type="PROSITE" id="PS00107">
    <property type="entry name" value="PROTEIN_KINASE_ATP"/>
    <property type="match status" value="1"/>
</dbReference>
<dbReference type="GO" id="GO:0046872">
    <property type="term" value="F:metal ion binding"/>
    <property type="evidence" value="ECO:0007669"/>
    <property type="project" value="UniProtKB-KW"/>
</dbReference>
<dbReference type="Pfam" id="PF00069">
    <property type="entry name" value="Pkinase"/>
    <property type="match status" value="1"/>
</dbReference>
<evidence type="ECO:0000256" key="1">
    <source>
        <dbReference type="ARBA" id="ARBA00001946"/>
    </source>
</evidence>
<evidence type="ECO:0000256" key="13">
    <source>
        <dbReference type="ARBA" id="ARBA00022840"/>
    </source>
</evidence>
<dbReference type="OrthoDB" id="100546at2759"/>
<dbReference type="InterPro" id="IPR000719">
    <property type="entry name" value="Prot_kinase_dom"/>
</dbReference>
<dbReference type="InterPro" id="IPR018490">
    <property type="entry name" value="cNMP-bd_dom_sf"/>
</dbReference>
<evidence type="ECO:0000256" key="17">
    <source>
        <dbReference type="ARBA" id="ARBA00047298"/>
    </source>
</evidence>
<dbReference type="GO" id="GO:0030553">
    <property type="term" value="F:cGMP binding"/>
    <property type="evidence" value="ECO:0007669"/>
    <property type="project" value="UniProtKB-KW"/>
</dbReference>
<dbReference type="SUPFAM" id="SSF51206">
    <property type="entry name" value="cAMP-binding domain-like"/>
    <property type="match status" value="4"/>
</dbReference>
<keyword evidence="11 21" id="KW-0547">Nucleotide-binding</keyword>
<dbReference type="GO" id="GO:0007010">
    <property type="term" value="P:cytoskeleton organization"/>
    <property type="evidence" value="ECO:0007669"/>
    <property type="project" value="UniProtKB-ARBA"/>
</dbReference>
<keyword evidence="13 21" id="KW-0067">ATP-binding</keyword>
<keyword evidence="26" id="KW-1185">Reference proteome</keyword>
<evidence type="ECO:0000313" key="26">
    <source>
        <dbReference type="Proteomes" id="UP000187209"/>
    </source>
</evidence>
<evidence type="ECO:0000256" key="18">
    <source>
        <dbReference type="ARBA" id="ARBA00047462"/>
    </source>
</evidence>
<evidence type="ECO:0000256" key="6">
    <source>
        <dbReference type="ARBA" id="ARBA00022527"/>
    </source>
</evidence>
<dbReference type="PROSITE" id="PS00889">
    <property type="entry name" value="CNMP_BINDING_2"/>
    <property type="match status" value="1"/>
</dbReference>
<comment type="catalytic activity">
    <reaction evidence="20">
        <text>L-seryl-[protein] + ATP = O-phospho-L-seryl-[protein] + ADP + H(+)</text>
        <dbReference type="Rhea" id="RHEA:17989"/>
        <dbReference type="Rhea" id="RHEA-COMP:9863"/>
        <dbReference type="Rhea" id="RHEA-COMP:11604"/>
        <dbReference type="ChEBI" id="CHEBI:15378"/>
        <dbReference type="ChEBI" id="CHEBI:29999"/>
        <dbReference type="ChEBI" id="CHEBI:30616"/>
        <dbReference type="ChEBI" id="CHEBI:83421"/>
        <dbReference type="ChEBI" id="CHEBI:456216"/>
        <dbReference type="EC" id="2.7.11.1"/>
    </reaction>
</comment>
<comment type="caution">
    <text evidence="25">The sequence shown here is derived from an EMBL/GenBank/DDBJ whole genome shotgun (WGS) entry which is preliminary data.</text>
</comment>
<keyword evidence="8" id="KW-0597">Phosphoprotein</keyword>
<dbReference type="PROSITE" id="PS51285">
    <property type="entry name" value="AGC_KINASE_CTER"/>
    <property type="match status" value="1"/>
</dbReference>
<dbReference type="SMART" id="SM00100">
    <property type="entry name" value="cNMP"/>
    <property type="match status" value="3"/>
</dbReference>
<reference evidence="25 26" key="1">
    <citation type="submission" date="2016-11" db="EMBL/GenBank/DDBJ databases">
        <title>The macronuclear genome of Stentor coeruleus: a giant cell with tiny introns.</title>
        <authorList>
            <person name="Slabodnick M."/>
            <person name="Ruby J.G."/>
            <person name="Reiff S.B."/>
            <person name="Swart E.C."/>
            <person name="Gosai S."/>
            <person name="Prabakaran S."/>
            <person name="Witkowska E."/>
            <person name="Larue G.E."/>
            <person name="Fisher S."/>
            <person name="Freeman R.M."/>
            <person name="Gunawardena J."/>
            <person name="Chu W."/>
            <person name="Stover N.A."/>
            <person name="Gregory B.D."/>
            <person name="Nowacki M."/>
            <person name="Derisi J."/>
            <person name="Roy S.W."/>
            <person name="Marshall W.F."/>
            <person name="Sood P."/>
        </authorList>
    </citation>
    <scope>NUCLEOTIDE SEQUENCE [LARGE SCALE GENOMIC DNA]</scope>
    <source>
        <strain evidence="25">WM001</strain>
    </source>
</reference>
<dbReference type="EMBL" id="MPUH01000199">
    <property type="protein sequence ID" value="OMJ86633.1"/>
    <property type="molecule type" value="Genomic_DNA"/>
</dbReference>
<evidence type="ECO:0000256" key="12">
    <source>
        <dbReference type="ARBA" id="ARBA00022777"/>
    </source>
</evidence>
<dbReference type="SUPFAM" id="SSF56112">
    <property type="entry name" value="Protein kinase-like (PK-like)"/>
    <property type="match status" value="1"/>
</dbReference>
<feature type="binding site" evidence="21">
    <location>
        <position position="606"/>
    </location>
    <ligand>
        <name>ATP</name>
        <dbReference type="ChEBI" id="CHEBI:30616"/>
    </ligand>
</feature>
<keyword evidence="7" id="KW-0140">cGMP</keyword>
<dbReference type="GO" id="GO:0004691">
    <property type="term" value="F:cAMP-dependent protein kinase activity"/>
    <property type="evidence" value="ECO:0007669"/>
    <property type="project" value="TreeGrafter"/>
</dbReference>
<protein>
    <recommendedName>
        <fullName evidence="16">cGMP-dependent protein kinase</fullName>
        <ecNumber evidence="4">2.7.11.1</ecNumber>
        <ecNumber evidence="3">2.7.11.12</ecNumber>
    </recommendedName>
</protein>
<name>A0A1R2CCA8_9CILI</name>
<keyword evidence="14" id="KW-0460">Magnesium</keyword>
<dbReference type="Proteomes" id="UP000187209">
    <property type="component" value="Unassembled WGS sequence"/>
</dbReference>
<dbReference type="GO" id="GO:0004692">
    <property type="term" value="F:cGMP-dependent protein kinase activity"/>
    <property type="evidence" value="ECO:0007669"/>
    <property type="project" value="UniProtKB-EC"/>
</dbReference>
<dbReference type="InterPro" id="IPR008271">
    <property type="entry name" value="Ser/Thr_kinase_AS"/>
</dbReference>
<evidence type="ECO:0000256" key="19">
    <source>
        <dbReference type="ARBA" id="ARBA00047899"/>
    </source>
</evidence>
<evidence type="ECO:0000256" key="2">
    <source>
        <dbReference type="ARBA" id="ARBA00006352"/>
    </source>
</evidence>
<dbReference type="FunFam" id="1.10.510.10:FF:000024">
    <property type="entry name" value="Probable serine/threonine-protein kinase cot-1"/>
    <property type="match status" value="1"/>
</dbReference>
<keyword evidence="10" id="KW-0479">Metal-binding</keyword>
<evidence type="ECO:0000256" key="7">
    <source>
        <dbReference type="ARBA" id="ARBA00022535"/>
    </source>
</evidence>
<evidence type="ECO:0000256" key="10">
    <source>
        <dbReference type="ARBA" id="ARBA00022723"/>
    </source>
</evidence>
<proteinExistence type="inferred from homology"/>
<dbReference type="PROSITE" id="PS50042">
    <property type="entry name" value="CNMP_BINDING_3"/>
    <property type="match status" value="3"/>
</dbReference>
<keyword evidence="12" id="KW-0418">Kinase</keyword>
<dbReference type="GO" id="GO:0005524">
    <property type="term" value="F:ATP binding"/>
    <property type="evidence" value="ECO:0007669"/>
    <property type="project" value="UniProtKB-UniRule"/>
</dbReference>
<evidence type="ECO:0000256" key="15">
    <source>
        <dbReference type="ARBA" id="ARBA00022992"/>
    </source>
</evidence>
<keyword evidence="5" id="KW-0963">Cytoplasm</keyword>
<organism evidence="25 26">
    <name type="scientific">Stentor coeruleus</name>
    <dbReference type="NCBI Taxonomy" id="5963"/>
    <lineage>
        <taxon>Eukaryota</taxon>
        <taxon>Sar</taxon>
        <taxon>Alveolata</taxon>
        <taxon>Ciliophora</taxon>
        <taxon>Postciliodesmatophora</taxon>
        <taxon>Heterotrichea</taxon>
        <taxon>Heterotrichida</taxon>
        <taxon>Stentoridae</taxon>
        <taxon>Stentor</taxon>
    </lineage>
</organism>
<evidence type="ECO:0000256" key="4">
    <source>
        <dbReference type="ARBA" id="ARBA00012513"/>
    </source>
</evidence>
<dbReference type="CDD" id="cd00038">
    <property type="entry name" value="CAP_ED"/>
    <property type="match status" value="3"/>
</dbReference>
<dbReference type="FunFam" id="3.30.200.20:FF:000042">
    <property type="entry name" value="Aurora kinase A"/>
    <property type="match status" value="1"/>
</dbReference>
<accession>A0A1R2CCA8</accession>
<dbReference type="PANTHER" id="PTHR24353">
    <property type="entry name" value="CYCLIC NUCLEOTIDE-DEPENDENT PROTEIN KINASE"/>
    <property type="match status" value="1"/>
</dbReference>
<dbReference type="InterPro" id="IPR017441">
    <property type="entry name" value="Protein_kinase_ATP_BS"/>
</dbReference>
<dbReference type="InterPro" id="IPR014710">
    <property type="entry name" value="RmlC-like_jellyroll"/>
</dbReference>
<evidence type="ECO:0000256" key="11">
    <source>
        <dbReference type="ARBA" id="ARBA00022741"/>
    </source>
</evidence>
<evidence type="ECO:0000256" key="14">
    <source>
        <dbReference type="ARBA" id="ARBA00022842"/>
    </source>
</evidence>
<dbReference type="Gene3D" id="1.10.510.10">
    <property type="entry name" value="Transferase(Phosphotransferase) domain 1"/>
    <property type="match status" value="1"/>
</dbReference>
<evidence type="ECO:0000256" key="8">
    <source>
        <dbReference type="ARBA" id="ARBA00022553"/>
    </source>
</evidence>
<sequence length="907" mass="103435">MGTGCMKIDTTAYIKLKENDNSNKKVSVKNKAGLLGRLSRGQSNTYIEASAAYIDVNAVKSPDEASAAYIDVNAVKSPDDKQMILHALNNHFIFTSLTDEDKEIVAETMQLYVFDTGKAVFEQDKPSRSYYVVKYGVLEVLVNERRVSKIHPTEGFGELALLHDNPRSATVRTLEKSAMWGIERTNFRRVIEEMNTMIYEQNREFLEKVPLLQPLNAQQKDSLAASLVSCKYNTGEKIITEGDEGMHLYIIRDGCVSVQKGTKEIARLYTGDFFGEMTLLYKVPRQASCVAVEGIAKCVALSREDLQKALGNQLTEIIEKNTILEALNKSHKLYYLSKDQKESILRDLEYKTYKAGDVVIPNQSSCQGKLYIVISGRLHYARTSQIFAEKASCIGDEYVTLKTQDQARYEDDMIAGCDVKVGELTKYKFENSIGGKYKEVVRENNAMNVLRRVYLFSSLDSKTLKELFSMIDIKKYKDSEVVFKEGALCENVYIVKRGKINVIKNGKIVRTICKHDYVGERGILFDKTTSASCIADGTASLWIISKNNFIQILNEKMRAQLFHRIQMQDEDATLQDLEIIKRIGKGVFSRVYFVRIKKTEKLYALKVIPRRKIELLVLHEHIIQERSILTTIDSPFIAKLVKTFKDERRIYFLLEYIHGLELNSILKHVGLLSNNDCLFYMGSLILALQYLHERDIIYRDLKPSNIMIDARGYVKLIDFGSTKIAKGRTYTLIGSPHYIAPEAIVGKGYNKAADVWSLGVCLFEFLCGRVPFGEDFEDPYDIYEAILEYNLVFPNDIEQPTDAAKNFILQLLSKFPEFRCSGGIDNLKRHEWFNGFDWDALLKLSLNAPYTPDVGDPLDDIDDEIAEENEGLINNESLQSMENPIEINDPELDEYRKTMSTNWDKDF</sequence>